<evidence type="ECO:0000313" key="3">
    <source>
        <dbReference type="Proteomes" id="UP000274756"/>
    </source>
</evidence>
<protein>
    <submittedName>
        <fullName evidence="4">Restriction endonuclease subunit S</fullName>
    </submittedName>
</protein>
<dbReference type="WBParaSite" id="DME_0000844401-mRNA-1">
    <property type="protein sequence ID" value="DME_0000844401-mRNA-1"/>
    <property type="gene ID" value="DME_0000844401"/>
</dbReference>
<reference evidence="4" key="1">
    <citation type="submission" date="2017-02" db="UniProtKB">
        <authorList>
            <consortium name="WormBaseParasite"/>
        </authorList>
    </citation>
    <scope>IDENTIFICATION</scope>
</reference>
<name>A0A0N4UKZ9_DRAME</name>
<organism evidence="2 4">
    <name type="scientific">Dracunculus medinensis</name>
    <name type="common">Guinea worm</name>
    <dbReference type="NCBI Taxonomy" id="318479"/>
    <lineage>
        <taxon>Eukaryota</taxon>
        <taxon>Metazoa</taxon>
        <taxon>Ecdysozoa</taxon>
        <taxon>Nematoda</taxon>
        <taxon>Chromadorea</taxon>
        <taxon>Rhabditida</taxon>
        <taxon>Spirurina</taxon>
        <taxon>Dracunculoidea</taxon>
        <taxon>Dracunculidae</taxon>
        <taxon>Dracunculus</taxon>
    </lineage>
</organism>
<evidence type="ECO:0000313" key="2">
    <source>
        <dbReference type="Proteomes" id="UP000038040"/>
    </source>
</evidence>
<dbReference type="Proteomes" id="UP000274756">
    <property type="component" value="Unassembled WGS sequence"/>
</dbReference>
<dbReference type="Proteomes" id="UP000038040">
    <property type="component" value="Unplaced"/>
</dbReference>
<keyword evidence="3" id="KW-1185">Reference proteome</keyword>
<dbReference type="AlphaFoldDB" id="A0A0N4UKZ9"/>
<reference evidence="1 3" key="2">
    <citation type="submission" date="2018-11" db="EMBL/GenBank/DDBJ databases">
        <authorList>
            <consortium name="Pathogen Informatics"/>
        </authorList>
    </citation>
    <scope>NUCLEOTIDE SEQUENCE [LARGE SCALE GENOMIC DNA]</scope>
</reference>
<proteinExistence type="predicted"/>
<accession>A0A0N4UKZ9</accession>
<dbReference type="EMBL" id="UYYG01000060">
    <property type="protein sequence ID" value="VDN52446.1"/>
    <property type="molecule type" value="Genomic_DNA"/>
</dbReference>
<sequence>MSLELENGLSNGWLIPISKVTFSSTYIPEYP</sequence>
<evidence type="ECO:0000313" key="1">
    <source>
        <dbReference type="EMBL" id="VDN52446.1"/>
    </source>
</evidence>
<evidence type="ECO:0000313" key="4">
    <source>
        <dbReference type="WBParaSite" id="DME_0000844401-mRNA-1"/>
    </source>
</evidence>
<gene>
    <name evidence="1" type="ORF">DME_LOCUS2419</name>
</gene>